<feature type="compositionally biased region" description="Low complexity" evidence="4">
    <location>
        <begin position="20"/>
        <end position="32"/>
    </location>
</feature>
<name>A0A0E0EZP0_9ORYZ</name>
<dbReference type="eggNOG" id="ENOG502S3N0">
    <property type="taxonomic scope" value="Eukaryota"/>
</dbReference>
<evidence type="ECO:0000256" key="3">
    <source>
        <dbReference type="ARBA" id="ARBA00023121"/>
    </source>
</evidence>
<evidence type="ECO:0000256" key="1">
    <source>
        <dbReference type="ARBA" id="ARBA00009707"/>
    </source>
</evidence>
<keyword evidence="2" id="KW-0813">Transport</keyword>
<evidence type="ECO:0000259" key="5">
    <source>
        <dbReference type="SMART" id="SM00499"/>
    </source>
</evidence>
<feature type="region of interest" description="Disordered" evidence="4">
    <location>
        <begin position="1"/>
        <end position="41"/>
    </location>
</feature>
<reference evidence="6" key="1">
    <citation type="submission" date="2015-04" db="UniProtKB">
        <authorList>
            <consortium name="EnsemblPlants"/>
        </authorList>
    </citation>
    <scope>IDENTIFICATION</scope>
</reference>
<dbReference type="InterPro" id="IPR033872">
    <property type="entry name" value="nsLTP2"/>
</dbReference>
<accession>A0A0E0EZP0</accession>
<proteinExistence type="inferred from homology"/>
<keyword evidence="3" id="KW-0446">Lipid-binding</keyword>
<evidence type="ECO:0000313" key="7">
    <source>
        <dbReference type="Proteomes" id="UP000008021"/>
    </source>
</evidence>
<reference evidence="6" key="2">
    <citation type="submission" date="2018-05" db="EMBL/GenBank/DDBJ databases">
        <title>OmerRS3 (Oryza meridionalis Reference Sequence Version 3).</title>
        <authorList>
            <person name="Zhang J."/>
            <person name="Kudrna D."/>
            <person name="Lee S."/>
            <person name="Talag J."/>
            <person name="Welchert J."/>
            <person name="Wing R.A."/>
        </authorList>
    </citation>
    <scope>NUCLEOTIDE SEQUENCE [LARGE SCALE GENOMIC DNA]</scope>
    <source>
        <strain evidence="6">cv. OR44</strain>
    </source>
</reference>
<protein>
    <recommendedName>
        <fullName evidence="5">Bifunctional inhibitor/plant lipid transfer protein/seed storage helical domain-containing protein</fullName>
    </recommendedName>
</protein>
<dbReference type="EnsemblPlants" id="OMERI10G11710.1">
    <property type="protein sequence ID" value="OMERI10G11710.1"/>
    <property type="gene ID" value="OMERI10G11710"/>
</dbReference>
<dbReference type="GO" id="GO:0008289">
    <property type="term" value="F:lipid binding"/>
    <property type="evidence" value="ECO:0007669"/>
    <property type="project" value="UniProtKB-KW"/>
</dbReference>
<dbReference type="GO" id="GO:0006869">
    <property type="term" value="P:lipid transport"/>
    <property type="evidence" value="ECO:0007669"/>
    <property type="project" value="InterPro"/>
</dbReference>
<dbReference type="HOGENOM" id="CLU_1799520_0_0_1"/>
<dbReference type="InterPro" id="IPR016140">
    <property type="entry name" value="Bifunc_inhib/LTP/seed_store"/>
</dbReference>
<evidence type="ECO:0000313" key="6">
    <source>
        <dbReference type="EnsemblPlants" id="OMERI10G11710.1"/>
    </source>
</evidence>
<organism evidence="6">
    <name type="scientific">Oryza meridionalis</name>
    <dbReference type="NCBI Taxonomy" id="40149"/>
    <lineage>
        <taxon>Eukaryota</taxon>
        <taxon>Viridiplantae</taxon>
        <taxon>Streptophyta</taxon>
        <taxon>Embryophyta</taxon>
        <taxon>Tracheophyta</taxon>
        <taxon>Spermatophyta</taxon>
        <taxon>Magnoliopsida</taxon>
        <taxon>Liliopsida</taxon>
        <taxon>Poales</taxon>
        <taxon>Poaceae</taxon>
        <taxon>BOP clade</taxon>
        <taxon>Oryzoideae</taxon>
        <taxon>Oryzeae</taxon>
        <taxon>Oryzinae</taxon>
        <taxon>Oryza</taxon>
    </lineage>
</organism>
<dbReference type="STRING" id="40149.A0A0E0EZP0"/>
<keyword evidence="7" id="KW-1185">Reference proteome</keyword>
<dbReference type="SUPFAM" id="SSF47699">
    <property type="entry name" value="Bifunctional inhibitor/lipid-transfer protein/seed storage 2S albumin"/>
    <property type="match status" value="1"/>
</dbReference>
<sequence>MPPTSTAPTHARPSPPAASPSPAARQARSPAAARRRSPAPAPAMVCVPRAMAKWAAAMEMLLLAAAATAVAVVAAQCNPEQLSACVSPIFYGTAPSESCCSNLRAQQKEGCLCQYAKDPMYASYVNNTNARKTIAACGIPIPSC</sequence>
<dbReference type="CDD" id="cd01959">
    <property type="entry name" value="nsLTP2"/>
    <property type="match status" value="1"/>
</dbReference>
<dbReference type="PANTHER" id="PTHR33214:SF50">
    <property type="entry name" value="LIPID-TRANSFER PROTEIN 2G, PUTATIVE, EXPRESSED-RELATED"/>
    <property type="match status" value="1"/>
</dbReference>
<dbReference type="Gene3D" id="1.10.110.10">
    <property type="entry name" value="Plant lipid-transfer and hydrophobic proteins"/>
    <property type="match status" value="1"/>
</dbReference>
<feature type="domain" description="Bifunctional inhibitor/plant lipid transfer protein/seed storage helical" evidence="5">
    <location>
        <begin position="77"/>
        <end position="144"/>
    </location>
</feature>
<feature type="compositionally biased region" description="Low complexity" evidence="4">
    <location>
        <begin position="1"/>
        <end position="12"/>
    </location>
</feature>
<comment type="similarity">
    <text evidence="1">Belongs to the plant LTP family. B11E subfamily.</text>
</comment>
<dbReference type="PANTHER" id="PTHR33214">
    <property type="entry name" value="BIFUNCTIONAL INHIBITOR/LIPID-TRANSFER PROTEIN/SEED STORAGE 2S ALBUMIN SUPERFAMILY PROTEIN"/>
    <property type="match status" value="1"/>
</dbReference>
<dbReference type="SMART" id="SM00499">
    <property type="entry name" value="AAI"/>
    <property type="match status" value="1"/>
</dbReference>
<dbReference type="Pfam" id="PF00234">
    <property type="entry name" value="Tryp_alpha_amyl"/>
    <property type="match status" value="1"/>
</dbReference>
<dbReference type="AlphaFoldDB" id="A0A0E0EZP0"/>
<evidence type="ECO:0000256" key="2">
    <source>
        <dbReference type="ARBA" id="ARBA00022448"/>
    </source>
</evidence>
<dbReference type="Gramene" id="OMERI10G11710.1">
    <property type="protein sequence ID" value="OMERI10G11710.1"/>
    <property type="gene ID" value="OMERI10G11710"/>
</dbReference>
<dbReference type="Proteomes" id="UP000008021">
    <property type="component" value="Chromosome 10"/>
</dbReference>
<evidence type="ECO:0000256" key="4">
    <source>
        <dbReference type="SAM" id="MobiDB-lite"/>
    </source>
</evidence>
<dbReference type="InterPro" id="IPR036312">
    <property type="entry name" value="Bifun_inhib/LTP/seed_sf"/>
</dbReference>